<reference evidence="1" key="1">
    <citation type="submission" date="2023-01" db="EMBL/GenBank/DDBJ databases">
        <title>Human gut microbiome strain richness.</title>
        <authorList>
            <person name="Chen-Liaw A."/>
        </authorList>
    </citation>
    <scope>NUCLEOTIDE SEQUENCE</scope>
    <source>
        <strain evidence="1">D59st1_B8_D59t2_181005</strain>
    </source>
</reference>
<dbReference type="AlphaFoldDB" id="A0AAW6E1K4"/>
<dbReference type="EMBL" id="JAQMLS010000010">
    <property type="protein sequence ID" value="MDB8742962.1"/>
    <property type="molecule type" value="Genomic_DNA"/>
</dbReference>
<protein>
    <recommendedName>
        <fullName evidence="3">Phage-related protein</fullName>
    </recommendedName>
</protein>
<evidence type="ECO:0000313" key="1">
    <source>
        <dbReference type="EMBL" id="MDB8742962.1"/>
    </source>
</evidence>
<comment type="caution">
    <text evidence="1">The sequence shown here is derived from an EMBL/GenBank/DDBJ whole genome shotgun (WGS) entry which is preliminary data.</text>
</comment>
<dbReference type="RefSeq" id="WP_195552120.1">
    <property type="nucleotide sequence ID" value="NZ_JADMNX010000010.1"/>
</dbReference>
<organism evidence="1 2">
    <name type="scientific">Ruminococcus bicirculans</name>
    <name type="common">ex Wegman et al. 2014</name>
    <dbReference type="NCBI Taxonomy" id="1160721"/>
    <lineage>
        <taxon>Bacteria</taxon>
        <taxon>Bacillati</taxon>
        <taxon>Bacillota</taxon>
        <taxon>Clostridia</taxon>
        <taxon>Eubacteriales</taxon>
        <taxon>Oscillospiraceae</taxon>
        <taxon>Ruminococcus</taxon>
    </lineage>
</organism>
<accession>A0AAW6E1K4</accession>
<gene>
    <name evidence="1" type="ORF">PNV70_12900</name>
</gene>
<sequence length="127" mass="14348">MEYLKFGDTEIAVPTTFTIDKKKIMSDNAGLSSTCKYVGDVKGLQTTLHIEWANLKPQKVAAINSYVLNVQDADFPVTYLDETFNMVTARFRAEGTTYEQWGWDKKRQLCKVLSLDLYAYSGTGEVT</sequence>
<evidence type="ECO:0008006" key="3">
    <source>
        <dbReference type="Google" id="ProtNLM"/>
    </source>
</evidence>
<evidence type="ECO:0000313" key="2">
    <source>
        <dbReference type="Proteomes" id="UP001211421"/>
    </source>
</evidence>
<dbReference type="Proteomes" id="UP001211421">
    <property type="component" value="Unassembled WGS sequence"/>
</dbReference>
<proteinExistence type="predicted"/>
<name>A0AAW6E1K4_9FIRM</name>